<dbReference type="InterPro" id="IPR029058">
    <property type="entry name" value="AB_hydrolase_fold"/>
</dbReference>
<gene>
    <name evidence="3" type="ORF">EC604_00600</name>
</gene>
<dbReference type="InterPro" id="IPR001031">
    <property type="entry name" value="Thioesterase"/>
</dbReference>
<evidence type="ECO:0000256" key="1">
    <source>
        <dbReference type="ARBA" id="ARBA00007169"/>
    </source>
</evidence>
<sequence>MNCIHLICFPYAGGSSMMYYRWRNNLPSHIHLHPVELSGRGRRMNEPLYTSMEQAVEDAYLSIPSHLFEEKFALFGYSMGSLIAYELAHYIKEKQGRDPAHLFVAARRAPHITRHKKALHALPHDKFVQEMLQLGGMSREVFENKELAEIFVPLLRSDLQIVEGYHWAGTREPLNTDITVLAGANDSIPMEHMHAWKQVTKGNCTLSVYPGDHFFIHQQYNRITEQITRVMSDYNV</sequence>
<dbReference type="InterPro" id="IPR012223">
    <property type="entry name" value="TEII"/>
</dbReference>
<dbReference type="RefSeq" id="WP_123062294.1">
    <property type="nucleotide sequence ID" value="NZ_RIAS01000001.1"/>
</dbReference>
<organism evidence="3 4">
    <name type="scientific">Paenibacillus amylolyticus</name>
    <dbReference type="NCBI Taxonomy" id="1451"/>
    <lineage>
        <taxon>Bacteria</taxon>
        <taxon>Bacillati</taxon>
        <taxon>Bacillota</taxon>
        <taxon>Bacilli</taxon>
        <taxon>Bacillales</taxon>
        <taxon>Paenibacillaceae</taxon>
        <taxon>Paenibacillus</taxon>
    </lineage>
</organism>
<dbReference type="Gene3D" id="3.40.50.1820">
    <property type="entry name" value="alpha/beta hydrolase"/>
    <property type="match status" value="1"/>
</dbReference>
<evidence type="ECO:0000259" key="2">
    <source>
        <dbReference type="Pfam" id="PF00975"/>
    </source>
</evidence>
<proteinExistence type="inferred from homology"/>
<comment type="caution">
    <text evidence="3">The sequence shown here is derived from an EMBL/GenBank/DDBJ whole genome shotgun (WGS) entry which is preliminary data.</text>
</comment>
<dbReference type="AlphaFoldDB" id="A0A5M9WLM8"/>
<evidence type="ECO:0000313" key="4">
    <source>
        <dbReference type="Proteomes" id="UP000323664"/>
    </source>
</evidence>
<dbReference type="Proteomes" id="UP000323664">
    <property type="component" value="Unassembled WGS sequence"/>
</dbReference>
<protein>
    <submittedName>
        <fullName evidence="3">Thioesterase</fullName>
    </submittedName>
</protein>
<dbReference type="PANTHER" id="PTHR11487:SF0">
    <property type="entry name" value="S-ACYL FATTY ACID SYNTHASE THIOESTERASE, MEDIUM CHAIN"/>
    <property type="match status" value="1"/>
</dbReference>
<name>A0A5M9WLM8_PAEAM</name>
<accession>A0A5M9WLM8</accession>
<feature type="domain" description="Thioesterase" evidence="2">
    <location>
        <begin position="5"/>
        <end position="228"/>
    </location>
</feature>
<dbReference type="Pfam" id="PF00975">
    <property type="entry name" value="Thioesterase"/>
    <property type="match status" value="1"/>
</dbReference>
<dbReference type="SUPFAM" id="SSF53474">
    <property type="entry name" value="alpha/beta-Hydrolases"/>
    <property type="match status" value="1"/>
</dbReference>
<dbReference type="EMBL" id="RIAS01000001">
    <property type="protein sequence ID" value="KAA8782345.1"/>
    <property type="molecule type" value="Genomic_DNA"/>
</dbReference>
<dbReference type="PANTHER" id="PTHR11487">
    <property type="entry name" value="THIOESTERASE"/>
    <property type="match status" value="1"/>
</dbReference>
<comment type="similarity">
    <text evidence="1">Belongs to the thioesterase family.</text>
</comment>
<dbReference type="GO" id="GO:0008610">
    <property type="term" value="P:lipid biosynthetic process"/>
    <property type="evidence" value="ECO:0007669"/>
    <property type="project" value="TreeGrafter"/>
</dbReference>
<dbReference type="OrthoDB" id="2213423at2"/>
<evidence type="ECO:0000313" key="3">
    <source>
        <dbReference type="EMBL" id="KAA8782345.1"/>
    </source>
</evidence>
<reference evidence="3 4" key="1">
    <citation type="journal article" date="2019" name="J. Ind. Microbiol. Biotechnol.">
        <title>Paenibacillus amylolyticus 27C64 has a diverse set of carbohydrate-active enzymes and complete pectin deconstruction system.</title>
        <authorList>
            <person name="Keggi C."/>
            <person name="Doran-Peterson J."/>
        </authorList>
    </citation>
    <scope>NUCLEOTIDE SEQUENCE [LARGE SCALE GENOMIC DNA]</scope>
    <source>
        <strain evidence="3 4">27C64</strain>
    </source>
</reference>